<dbReference type="EMBL" id="JAHCDA010000001">
    <property type="protein sequence ID" value="MBS7809693.1"/>
    <property type="molecule type" value="Genomic_DNA"/>
</dbReference>
<reference evidence="3 4" key="1">
    <citation type="submission" date="2021-05" db="EMBL/GenBank/DDBJ databases">
        <title>Roseococcus sp. XZZS9, whole genome shotgun sequencing project.</title>
        <authorList>
            <person name="Zhao G."/>
            <person name="Shen L."/>
        </authorList>
    </citation>
    <scope>NUCLEOTIDE SEQUENCE [LARGE SCALE GENOMIC DNA]</scope>
    <source>
        <strain evidence="3 4">XZZS9</strain>
    </source>
</reference>
<evidence type="ECO:0000256" key="2">
    <source>
        <dbReference type="SAM" id="SignalP"/>
    </source>
</evidence>
<keyword evidence="4" id="KW-1185">Reference proteome</keyword>
<gene>
    <name evidence="3" type="ORF">KHU32_02010</name>
</gene>
<accession>A0ABS5Q8F7</accession>
<feature type="region of interest" description="Disordered" evidence="1">
    <location>
        <begin position="26"/>
        <end position="62"/>
    </location>
</feature>
<organism evidence="3 4">
    <name type="scientific">Roseococcus pinisoli</name>
    <dbReference type="NCBI Taxonomy" id="2835040"/>
    <lineage>
        <taxon>Bacteria</taxon>
        <taxon>Pseudomonadati</taxon>
        <taxon>Pseudomonadota</taxon>
        <taxon>Alphaproteobacteria</taxon>
        <taxon>Acetobacterales</taxon>
        <taxon>Roseomonadaceae</taxon>
        <taxon>Roseococcus</taxon>
    </lineage>
</organism>
<evidence type="ECO:0008006" key="5">
    <source>
        <dbReference type="Google" id="ProtNLM"/>
    </source>
</evidence>
<sequence length="508" mass="54031">MRRPALTFRWAALSALLIMPLPALAKDSPSSPPTPPAAAPGVKQANPLGGQPGTSGPQALEPGQAIRVRLNGRETRTFRISPAAGSDYTIITRNLSNGTDTVLYLLGDRGQRIGSDDDGGDEPLSSRMEVTSADRGTAVRVGTFGGGGEFEILLTRDTPRGRPDFATTLDAARTMPALAVDAPRRVRLLRREQAFFALPEDTRDFVALTRNLRRGTDTVLALVNAQGRVLAEDDDGGDEPLASRLDFARGQGPLFLRASVFSGTGGEFEVLLQAEAPSPPPSYATTLIDAAGRPPLEIGQTVRIELRRRQAAYFALPGGDMDLRALTRNLSNGADTVISLVDGNGQVVMSDDDGGEEDLSSQLDIPAPRRQVFLQVTLLGPRPGSFDLTLQQAEPAAAPNFATSPDDARAQPPLPAGEARRIRLERGQSAYFVLPPSDQPRTILTRNLRRGTDTVLELLDAHGQMIDQDDDGGEGLASRLAVPAGGQGLVIRAGVFGDGSGEFELILN</sequence>
<evidence type="ECO:0000313" key="3">
    <source>
        <dbReference type="EMBL" id="MBS7809693.1"/>
    </source>
</evidence>
<evidence type="ECO:0000313" key="4">
    <source>
        <dbReference type="Proteomes" id="UP000766336"/>
    </source>
</evidence>
<proteinExistence type="predicted"/>
<name>A0ABS5Q8F7_9PROT</name>
<keyword evidence="2" id="KW-0732">Signal</keyword>
<feature type="chain" id="PRO_5045561407" description="DUF4384 domain-containing protein" evidence="2">
    <location>
        <begin position="26"/>
        <end position="508"/>
    </location>
</feature>
<protein>
    <recommendedName>
        <fullName evidence="5">DUF4384 domain-containing protein</fullName>
    </recommendedName>
</protein>
<feature type="signal peptide" evidence="2">
    <location>
        <begin position="1"/>
        <end position="25"/>
    </location>
</feature>
<dbReference type="RefSeq" id="WP_213668366.1">
    <property type="nucleotide sequence ID" value="NZ_JAHCDA010000001.1"/>
</dbReference>
<dbReference type="Proteomes" id="UP000766336">
    <property type="component" value="Unassembled WGS sequence"/>
</dbReference>
<comment type="caution">
    <text evidence="3">The sequence shown here is derived from an EMBL/GenBank/DDBJ whole genome shotgun (WGS) entry which is preliminary data.</text>
</comment>
<evidence type="ECO:0000256" key="1">
    <source>
        <dbReference type="SAM" id="MobiDB-lite"/>
    </source>
</evidence>